<reference evidence="2" key="1">
    <citation type="submission" date="2023-10" db="EMBL/GenBank/DDBJ databases">
        <title>Development of a sustainable strategy for remediation of hydrocarbon-contaminated territories based on the waste exchange concept.</title>
        <authorList>
            <person name="Krivoruchko A."/>
        </authorList>
    </citation>
    <scope>NUCLEOTIDE SEQUENCE</scope>
    <source>
        <strain evidence="2">IEGM 1175</strain>
    </source>
</reference>
<evidence type="ECO:0000313" key="3">
    <source>
        <dbReference type="Proteomes" id="UP001185873"/>
    </source>
</evidence>
<name>A0AAE4R049_9ACTN</name>
<organism evidence="2 3">
    <name type="scientific">Dietzia maris</name>
    <dbReference type="NCBI Taxonomy" id="37915"/>
    <lineage>
        <taxon>Bacteria</taxon>
        <taxon>Bacillati</taxon>
        <taxon>Actinomycetota</taxon>
        <taxon>Actinomycetes</taxon>
        <taxon>Mycobacteriales</taxon>
        <taxon>Dietziaceae</taxon>
        <taxon>Dietzia</taxon>
    </lineage>
</organism>
<sequence>MTPVTAPADDPPRAATVDSTGTGAGTAAVATVSLRTTAPVIAAQAEASASRVRATLRPGTVVVARDDHTVQVGLAPDRAVVVDAPATVGARSLSALLRGLEGGAPLDDVAARAGIDAAGMATVARILVHLADLGHLRLDPPEPGTATDANAHATGSTPRPAPVRRVHILGVGQISEVLRGPLSVNGCRVTTGPSPGLTLDAERPPWFRRGVAPDLVILTGTVSVDPVVTTALARSGQTHMHVYCRDGRVVVGPTVVPGVTPCLRCTDLYRARRDPRWPFVAAQLIGHSPEAAVPALTAAAALVLAEVAASREPRTRLQTIGATVEINPSEGLWRRLEWQADAACDCGAAPHVRPLS</sequence>
<dbReference type="EMBL" id="JAWLKJ010000003">
    <property type="protein sequence ID" value="MDV6299874.1"/>
    <property type="molecule type" value="Genomic_DNA"/>
</dbReference>
<dbReference type="Proteomes" id="UP001185873">
    <property type="component" value="Unassembled WGS sequence"/>
</dbReference>
<dbReference type="Gene3D" id="3.40.50.720">
    <property type="entry name" value="NAD(P)-binding Rossmann-like Domain"/>
    <property type="match status" value="1"/>
</dbReference>
<protein>
    <recommendedName>
        <fullName evidence="4">Thiamine biosynthesis protein ThiF</fullName>
    </recommendedName>
</protein>
<comment type="caution">
    <text evidence="2">The sequence shown here is derived from an EMBL/GenBank/DDBJ whole genome shotgun (WGS) entry which is preliminary data.</text>
</comment>
<evidence type="ECO:0000256" key="1">
    <source>
        <dbReference type="SAM" id="MobiDB-lite"/>
    </source>
</evidence>
<proteinExistence type="predicted"/>
<feature type="region of interest" description="Disordered" evidence="1">
    <location>
        <begin position="1"/>
        <end position="22"/>
    </location>
</feature>
<evidence type="ECO:0008006" key="4">
    <source>
        <dbReference type="Google" id="ProtNLM"/>
    </source>
</evidence>
<feature type="region of interest" description="Disordered" evidence="1">
    <location>
        <begin position="139"/>
        <end position="161"/>
    </location>
</feature>
<gene>
    <name evidence="2" type="ORF">R3P82_12205</name>
</gene>
<accession>A0AAE4R049</accession>
<dbReference type="AlphaFoldDB" id="A0AAE4R049"/>
<dbReference type="RefSeq" id="WP_317470516.1">
    <property type="nucleotide sequence ID" value="NZ_JAWLKJ010000003.1"/>
</dbReference>
<evidence type="ECO:0000313" key="2">
    <source>
        <dbReference type="EMBL" id="MDV6299874.1"/>
    </source>
</evidence>